<dbReference type="SUPFAM" id="SSF52540">
    <property type="entry name" value="P-loop containing nucleoside triphosphate hydrolases"/>
    <property type="match status" value="1"/>
</dbReference>
<dbReference type="Gene3D" id="3.40.50.300">
    <property type="entry name" value="P-loop containing nucleotide triphosphate hydrolases"/>
    <property type="match status" value="1"/>
</dbReference>
<name>A0A2R6BZ46_9ARCH</name>
<dbReference type="InterPro" id="IPR003593">
    <property type="entry name" value="AAA+_ATPase"/>
</dbReference>
<evidence type="ECO:0000256" key="2">
    <source>
        <dbReference type="ARBA" id="ARBA00022840"/>
    </source>
</evidence>
<feature type="non-terminal residue" evidence="4">
    <location>
        <position position="1"/>
    </location>
</feature>
<accession>A0A2R6BZ46</accession>
<dbReference type="Pfam" id="PF00005">
    <property type="entry name" value="ABC_tran"/>
    <property type="match status" value="1"/>
</dbReference>
<protein>
    <recommendedName>
        <fullName evidence="3">ABC transporter domain-containing protein</fullName>
    </recommendedName>
</protein>
<gene>
    <name evidence="4" type="ORF">B9Q12_03420</name>
</gene>
<sequence length="263" mass="29341">RIMLEIKELSVKYESGKLALKDVNLSVEEGEKVAVVGPNGSGKSTLIKAVTGLAPITHGVVRVFGSDVRTIRGETRVSVNLPEVYRLFSASVKELIEVFSELKGVDKSEYLSLVEHFELEEILNKKIHELSSGQAKMFGNIMALAPKPKLVLFDEPFENVDQNRRVKLSRKLHEFTEEVVLVTHEFDILRKFSDWTLYFVFEGSIYGPFSVQDLDTLYISSGELPNSLVLIRTSIGSFSITKGSGEVALKNATSFNRIIEEVA</sequence>
<dbReference type="SMART" id="SM00382">
    <property type="entry name" value="AAA"/>
    <property type="match status" value="1"/>
</dbReference>
<proteinExistence type="predicted"/>
<reference evidence="4 5" key="1">
    <citation type="submission" date="2017-04" db="EMBL/GenBank/DDBJ databases">
        <title>Novel microbial lineages endemic to geothermal iron-oxide mats fill important gaps in the evolutionary history of Archaea.</title>
        <authorList>
            <person name="Jay Z.J."/>
            <person name="Beam J.P."/>
            <person name="Dlakic M."/>
            <person name="Rusch D.B."/>
            <person name="Kozubal M.A."/>
            <person name="Inskeep W.P."/>
        </authorList>
    </citation>
    <scope>NUCLEOTIDE SEQUENCE [LARGE SCALE GENOMIC DNA]</scope>
    <source>
        <strain evidence="4">ECH_B_SAG-G06</strain>
    </source>
</reference>
<dbReference type="AlphaFoldDB" id="A0A2R6BZ46"/>
<dbReference type="GO" id="GO:0016887">
    <property type="term" value="F:ATP hydrolysis activity"/>
    <property type="evidence" value="ECO:0007669"/>
    <property type="project" value="InterPro"/>
</dbReference>
<dbReference type="PANTHER" id="PTHR43850">
    <property type="entry name" value="ABC TRANSPORTER ATP-BINDING PROTEIN MA_4021-RELATED"/>
    <property type="match status" value="1"/>
</dbReference>
<dbReference type="EMBL" id="NEXN01000064">
    <property type="protein sequence ID" value="PSO03920.1"/>
    <property type="molecule type" value="Genomic_DNA"/>
</dbReference>
<evidence type="ECO:0000313" key="4">
    <source>
        <dbReference type="EMBL" id="PSO03920.1"/>
    </source>
</evidence>
<dbReference type="Proteomes" id="UP000240582">
    <property type="component" value="Unassembled WGS sequence"/>
</dbReference>
<dbReference type="GO" id="GO:0005524">
    <property type="term" value="F:ATP binding"/>
    <property type="evidence" value="ECO:0007669"/>
    <property type="project" value="UniProtKB-KW"/>
</dbReference>
<keyword evidence="2" id="KW-0067">ATP-binding</keyword>
<feature type="domain" description="ABC transporter" evidence="3">
    <location>
        <begin position="4"/>
        <end position="227"/>
    </location>
</feature>
<keyword evidence="1" id="KW-0547">Nucleotide-binding</keyword>
<organism evidence="4 5">
    <name type="scientific">Candidatus Marsarchaeota G2 archaeon ECH_B_SAG-G06</name>
    <dbReference type="NCBI Taxonomy" id="1978166"/>
    <lineage>
        <taxon>Archaea</taxon>
        <taxon>Candidatus Marsarchaeota</taxon>
        <taxon>Candidatus Marsarchaeota group 2</taxon>
    </lineage>
</organism>
<evidence type="ECO:0000256" key="1">
    <source>
        <dbReference type="ARBA" id="ARBA00022741"/>
    </source>
</evidence>
<evidence type="ECO:0000313" key="5">
    <source>
        <dbReference type="Proteomes" id="UP000240582"/>
    </source>
</evidence>
<dbReference type="PROSITE" id="PS50893">
    <property type="entry name" value="ABC_TRANSPORTER_2"/>
    <property type="match status" value="1"/>
</dbReference>
<dbReference type="PANTHER" id="PTHR43850:SF2">
    <property type="entry name" value="ABC TRANSPORTER ATP-BINDING PROTEIN MA_4021-RELATED"/>
    <property type="match status" value="1"/>
</dbReference>
<dbReference type="InterPro" id="IPR027417">
    <property type="entry name" value="P-loop_NTPase"/>
</dbReference>
<comment type="caution">
    <text evidence="4">The sequence shown here is derived from an EMBL/GenBank/DDBJ whole genome shotgun (WGS) entry which is preliminary data.</text>
</comment>
<dbReference type="InterPro" id="IPR003439">
    <property type="entry name" value="ABC_transporter-like_ATP-bd"/>
</dbReference>
<evidence type="ECO:0000259" key="3">
    <source>
        <dbReference type="PROSITE" id="PS50893"/>
    </source>
</evidence>